<dbReference type="Gene3D" id="3.90.70.10">
    <property type="entry name" value="Cysteine proteinases"/>
    <property type="match status" value="1"/>
</dbReference>
<evidence type="ECO:0000259" key="9">
    <source>
        <dbReference type="PROSITE" id="PS50235"/>
    </source>
</evidence>
<organism evidence="10 11">
    <name type="scientific">Dictyostelium purpureum</name>
    <name type="common">Slime mold</name>
    <dbReference type="NCBI Taxonomy" id="5786"/>
    <lineage>
        <taxon>Eukaryota</taxon>
        <taxon>Amoebozoa</taxon>
        <taxon>Evosea</taxon>
        <taxon>Eumycetozoa</taxon>
        <taxon>Dictyostelia</taxon>
        <taxon>Dictyosteliales</taxon>
        <taxon>Dictyosteliaceae</taxon>
        <taxon>Dictyostelium</taxon>
    </lineage>
</organism>
<dbReference type="KEGG" id="dpp:DICPUDRAFT_156792"/>
<dbReference type="CDD" id="cd02661">
    <property type="entry name" value="Peptidase_C19E"/>
    <property type="match status" value="1"/>
</dbReference>
<dbReference type="Pfam" id="PF00443">
    <property type="entry name" value="UCH"/>
    <property type="match status" value="1"/>
</dbReference>
<keyword evidence="6 7" id="KW-0788">Thiol protease</keyword>
<dbReference type="InterPro" id="IPR038765">
    <property type="entry name" value="Papain-like_cys_pep_sf"/>
</dbReference>
<dbReference type="OMA" id="AVICHIG"/>
<dbReference type="InterPro" id="IPR018200">
    <property type="entry name" value="USP_CS"/>
</dbReference>
<evidence type="ECO:0000256" key="7">
    <source>
        <dbReference type="RuleBase" id="RU366025"/>
    </source>
</evidence>
<dbReference type="GeneID" id="10505854"/>
<gene>
    <name evidence="10" type="ORF">DICPUDRAFT_156792</name>
</gene>
<evidence type="ECO:0000313" key="11">
    <source>
        <dbReference type="Proteomes" id="UP000001064"/>
    </source>
</evidence>
<dbReference type="GO" id="GO:0005634">
    <property type="term" value="C:nucleus"/>
    <property type="evidence" value="ECO:0000318"/>
    <property type="project" value="GO_Central"/>
</dbReference>
<dbReference type="Proteomes" id="UP000001064">
    <property type="component" value="Unassembled WGS sequence"/>
</dbReference>
<dbReference type="InterPro" id="IPR001394">
    <property type="entry name" value="Peptidase_C19_UCH"/>
</dbReference>
<dbReference type="InParanoid" id="F0ZXG3"/>
<dbReference type="PROSITE" id="PS50235">
    <property type="entry name" value="USP_3"/>
    <property type="match status" value="1"/>
</dbReference>
<dbReference type="SUPFAM" id="SSF54001">
    <property type="entry name" value="Cysteine proteinases"/>
    <property type="match status" value="1"/>
</dbReference>
<keyword evidence="4 7" id="KW-0833">Ubl conjugation pathway</keyword>
<dbReference type="GO" id="GO:0004843">
    <property type="term" value="F:cysteine-type deubiquitinase activity"/>
    <property type="evidence" value="ECO:0000318"/>
    <property type="project" value="GO_Central"/>
</dbReference>
<feature type="region of interest" description="Disordered" evidence="8">
    <location>
        <begin position="351"/>
        <end position="377"/>
    </location>
</feature>
<sequence>MKWKSITNIGAGLYNIGNTCFMNSVLQCLTYSPALANYMISGEHSKNCTNKSFCIFCSIEIHIIASHKATGKATTPLVIAKNIEKVAPTFRIGRQEDSHEFFCFVIDSLQKVCLSKFPKGSISPRDSMTTVIGSIFGGYLRSQVKCTVCQYESNTFDEFMDLCVEINQANSLTKGLQNFVKPEILDGENGYKCKKCNKLVKAEKSLQIEISPPVLTVQIKRFSFLNSYGGKDNKHIQFGQTLDLSPYMTQKNDYSIYDLNSVLVHLGDSANSGHYYCYVKGSNGVWYKMDDSMVSQAYNVFYTKGYTERSINTNSVIPKNTLGLKRKLEDEVSELPKQDIKKQFKISETEKKPIVEEKNSPVSNGSNPTNTAAPIKVVSTGAKRKLEDEVSELPKQDIKKQFKISENEKKSIF</sequence>
<evidence type="ECO:0000256" key="4">
    <source>
        <dbReference type="ARBA" id="ARBA00022786"/>
    </source>
</evidence>
<reference evidence="11" key="1">
    <citation type="journal article" date="2011" name="Genome Biol.">
        <title>Comparative genomics of the social amoebae Dictyostelium discoideum and Dictyostelium purpureum.</title>
        <authorList>
            <consortium name="US DOE Joint Genome Institute (JGI-PGF)"/>
            <person name="Sucgang R."/>
            <person name="Kuo A."/>
            <person name="Tian X."/>
            <person name="Salerno W."/>
            <person name="Parikh A."/>
            <person name="Feasley C.L."/>
            <person name="Dalin E."/>
            <person name="Tu H."/>
            <person name="Huang E."/>
            <person name="Barry K."/>
            <person name="Lindquist E."/>
            <person name="Shapiro H."/>
            <person name="Bruce D."/>
            <person name="Schmutz J."/>
            <person name="Salamov A."/>
            <person name="Fey P."/>
            <person name="Gaudet P."/>
            <person name="Anjard C."/>
            <person name="Babu M.M."/>
            <person name="Basu S."/>
            <person name="Bushmanova Y."/>
            <person name="van der Wel H."/>
            <person name="Katoh-Kurasawa M."/>
            <person name="Dinh C."/>
            <person name="Coutinho P.M."/>
            <person name="Saito T."/>
            <person name="Elias M."/>
            <person name="Schaap P."/>
            <person name="Kay R.R."/>
            <person name="Henrissat B."/>
            <person name="Eichinger L."/>
            <person name="Rivero F."/>
            <person name="Putnam N.H."/>
            <person name="West C.M."/>
            <person name="Loomis W.F."/>
            <person name="Chisholm R.L."/>
            <person name="Shaulsky G."/>
            <person name="Strassmann J.E."/>
            <person name="Queller D.C."/>
            <person name="Kuspa A."/>
            <person name="Grigoriev I.V."/>
        </authorList>
    </citation>
    <scope>NUCLEOTIDE SEQUENCE [LARGE SCALE GENOMIC DNA]</scope>
    <source>
        <strain evidence="11">QSDP1</strain>
    </source>
</reference>
<evidence type="ECO:0000256" key="3">
    <source>
        <dbReference type="ARBA" id="ARBA00022670"/>
    </source>
</evidence>
<protein>
    <recommendedName>
        <fullName evidence="7">Ubiquitin carboxyl-terminal hydrolase</fullName>
        <ecNumber evidence="7">3.4.19.12</ecNumber>
    </recommendedName>
</protein>
<dbReference type="GO" id="GO:0006508">
    <property type="term" value="P:proteolysis"/>
    <property type="evidence" value="ECO:0007669"/>
    <property type="project" value="UniProtKB-KW"/>
</dbReference>
<evidence type="ECO:0000256" key="6">
    <source>
        <dbReference type="ARBA" id="ARBA00022807"/>
    </source>
</evidence>
<dbReference type="EC" id="3.4.19.12" evidence="7"/>
<comment type="similarity">
    <text evidence="2 7">Belongs to the peptidase C19 family.</text>
</comment>
<evidence type="ECO:0000313" key="10">
    <source>
        <dbReference type="EMBL" id="EGC31366.1"/>
    </source>
</evidence>
<dbReference type="PROSITE" id="PS00972">
    <property type="entry name" value="USP_1"/>
    <property type="match status" value="1"/>
</dbReference>
<dbReference type="STRING" id="5786.F0ZXG3"/>
<feature type="domain" description="USP" evidence="9">
    <location>
        <begin position="11"/>
        <end position="313"/>
    </location>
</feature>
<evidence type="ECO:0000256" key="1">
    <source>
        <dbReference type="ARBA" id="ARBA00000707"/>
    </source>
</evidence>
<dbReference type="VEuPathDB" id="AmoebaDB:DICPUDRAFT_156792"/>
<dbReference type="EMBL" id="GL871259">
    <property type="protein sequence ID" value="EGC31366.1"/>
    <property type="molecule type" value="Genomic_DNA"/>
</dbReference>
<dbReference type="GO" id="GO:0016579">
    <property type="term" value="P:protein deubiquitination"/>
    <property type="evidence" value="ECO:0007669"/>
    <property type="project" value="InterPro"/>
</dbReference>
<dbReference type="AlphaFoldDB" id="F0ZXG3"/>
<keyword evidence="3 7" id="KW-0645">Protease</keyword>
<dbReference type="GO" id="GO:0005829">
    <property type="term" value="C:cytosol"/>
    <property type="evidence" value="ECO:0000318"/>
    <property type="project" value="GO_Central"/>
</dbReference>
<dbReference type="RefSeq" id="XP_003292114.1">
    <property type="nucleotide sequence ID" value="XM_003292066.1"/>
</dbReference>
<dbReference type="eggNOG" id="KOG1865">
    <property type="taxonomic scope" value="Eukaryota"/>
</dbReference>
<dbReference type="PROSITE" id="PS00973">
    <property type="entry name" value="USP_2"/>
    <property type="match status" value="1"/>
</dbReference>
<keyword evidence="5 7" id="KW-0378">Hydrolase</keyword>
<keyword evidence="11" id="KW-1185">Reference proteome</keyword>
<feature type="compositionally biased region" description="Polar residues" evidence="8">
    <location>
        <begin position="360"/>
        <end position="372"/>
    </location>
</feature>
<name>F0ZXG3_DICPU</name>
<dbReference type="GO" id="GO:0031647">
    <property type="term" value="P:regulation of protein stability"/>
    <property type="evidence" value="ECO:0000318"/>
    <property type="project" value="GO_Central"/>
</dbReference>
<evidence type="ECO:0000256" key="5">
    <source>
        <dbReference type="ARBA" id="ARBA00022801"/>
    </source>
</evidence>
<dbReference type="PANTHER" id="PTHR24006">
    <property type="entry name" value="UBIQUITIN CARBOXYL-TERMINAL HYDROLASE"/>
    <property type="match status" value="1"/>
</dbReference>
<comment type="catalytic activity">
    <reaction evidence="1 7">
        <text>Thiol-dependent hydrolysis of ester, thioester, amide, peptide and isopeptide bonds formed by the C-terminal Gly of ubiquitin (a 76-residue protein attached to proteins as an intracellular targeting signal).</text>
        <dbReference type="EC" id="3.4.19.12"/>
    </reaction>
</comment>
<dbReference type="InterPro" id="IPR050164">
    <property type="entry name" value="Peptidase_C19"/>
</dbReference>
<dbReference type="OrthoDB" id="420187at2759"/>
<dbReference type="PANTHER" id="PTHR24006:SF758">
    <property type="entry name" value="UBIQUITIN CARBOXYL-TERMINAL HYDROLASE 36"/>
    <property type="match status" value="1"/>
</dbReference>
<dbReference type="InterPro" id="IPR028889">
    <property type="entry name" value="USP"/>
</dbReference>
<dbReference type="FunFam" id="3.90.70.10:FF:000300">
    <property type="entry name" value="Uncharacterized protein"/>
    <property type="match status" value="1"/>
</dbReference>
<proteinExistence type="inferred from homology"/>
<evidence type="ECO:0000256" key="8">
    <source>
        <dbReference type="SAM" id="MobiDB-lite"/>
    </source>
</evidence>
<evidence type="ECO:0000256" key="2">
    <source>
        <dbReference type="ARBA" id="ARBA00009085"/>
    </source>
</evidence>
<accession>F0ZXG3</accession>